<accession>A0A0F8XY47</accession>
<organism evidence="1">
    <name type="scientific">marine sediment metagenome</name>
    <dbReference type="NCBI Taxonomy" id="412755"/>
    <lineage>
        <taxon>unclassified sequences</taxon>
        <taxon>metagenomes</taxon>
        <taxon>ecological metagenomes</taxon>
    </lineage>
</organism>
<proteinExistence type="predicted"/>
<sequence length="51" mass="5209">YNGNVTFDIGGIASVVGNLVTTSSPHPLRTYDVVNAHTTGGGITANTDYLG</sequence>
<name>A0A0F8XY47_9ZZZZ</name>
<dbReference type="EMBL" id="LAZR01069851">
    <property type="protein sequence ID" value="KKK46894.1"/>
    <property type="molecule type" value="Genomic_DNA"/>
</dbReference>
<comment type="caution">
    <text evidence="1">The sequence shown here is derived from an EMBL/GenBank/DDBJ whole genome shotgun (WGS) entry which is preliminary data.</text>
</comment>
<feature type="non-terminal residue" evidence="1">
    <location>
        <position position="1"/>
    </location>
</feature>
<reference evidence="1" key="1">
    <citation type="journal article" date="2015" name="Nature">
        <title>Complex archaea that bridge the gap between prokaryotes and eukaryotes.</title>
        <authorList>
            <person name="Spang A."/>
            <person name="Saw J.H."/>
            <person name="Jorgensen S.L."/>
            <person name="Zaremba-Niedzwiedzka K."/>
            <person name="Martijn J."/>
            <person name="Lind A.E."/>
            <person name="van Eijk R."/>
            <person name="Schleper C."/>
            <person name="Guy L."/>
            <person name="Ettema T.J."/>
        </authorList>
    </citation>
    <scope>NUCLEOTIDE SEQUENCE</scope>
</reference>
<evidence type="ECO:0000313" key="1">
    <source>
        <dbReference type="EMBL" id="KKK46894.1"/>
    </source>
</evidence>
<gene>
    <name evidence="1" type="ORF">LCGC14_3160640</name>
</gene>
<protein>
    <submittedName>
        <fullName evidence="1">Uncharacterized protein</fullName>
    </submittedName>
</protein>
<dbReference type="AlphaFoldDB" id="A0A0F8XY47"/>